<reference evidence="2" key="2">
    <citation type="journal article" date="2020" name="Nat. Commun.">
        <title>Large-scale genome sequencing of mycorrhizal fungi provides insights into the early evolution of symbiotic traits.</title>
        <authorList>
            <person name="Miyauchi S."/>
            <person name="Kiss E."/>
            <person name="Kuo A."/>
            <person name="Drula E."/>
            <person name="Kohler A."/>
            <person name="Sanchez-Garcia M."/>
            <person name="Morin E."/>
            <person name="Andreopoulos B."/>
            <person name="Barry K.W."/>
            <person name="Bonito G."/>
            <person name="Buee M."/>
            <person name="Carver A."/>
            <person name="Chen C."/>
            <person name="Cichocki N."/>
            <person name="Clum A."/>
            <person name="Culley D."/>
            <person name="Crous P.W."/>
            <person name="Fauchery L."/>
            <person name="Girlanda M."/>
            <person name="Hayes R.D."/>
            <person name="Keri Z."/>
            <person name="LaButti K."/>
            <person name="Lipzen A."/>
            <person name="Lombard V."/>
            <person name="Magnuson J."/>
            <person name="Maillard F."/>
            <person name="Murat C."/>
            <person name="Nolan M."/>
            <person name="Ohm R.A."/>
            <person name="Pangilinan J."/>
            <person name="Pereira M.F."/>
            <person name="Perotto S."/>
            <person name="Peter M."/>
            <person name="Pfister S."/>
            <person name="Riley R."/>
            <person name="Sitrit Y."/>
            <person name="Stielow J.B."/>
            <person name="Szollosi G."/>
            <person name="Zifcakova L."/>
            <person name="Stursova M."/>
            <person name="Spatafora J.W."/>
            <person name="Tedersoo L."/>
            <person name="Vaario L.M."/>
            <person name="Yamada A."/>
            <person name="Yan M."/>
            <person name="Wang P."/>
            <person name="Xu J."/>
            <person name="Bruns T."/>
            <person name="Baldrian P."/>
            <person name="Vilgalys R."/>
            <person name="Dunand C."/>
            <person name="Henrissat B."/>
            <person name="Grigoriev I.V."/>
            <person name="Hibbett D."/>
            <person name="Nagy L.G."/>
            <person name="Martin F.M."/>
        </authorList>
    </citation>
    <scope>NUCLEOTIDE SEQUENCE</scope>
    <source>
        <strain evidence="2">Prilba</strain>
    </source>
</reference>
<keyword evidence="3" id="KW-1185">Reference proteome</keyword>
<organism evidence="2 3">
    <name type="scientific">Russula ochroleuca</name>
    <dbReference type="NCBI Taxonomy" id="152965"/>
    <lineage>
        <taxon>Eukaryota</taxon>
        <taxon>Fungi</taxon>
        <taxon>Dikarya</taxon>
        <taxon>Basidiomycota</taxon>
        <taxon>Agaricomycotina</taxon>
        <taxon>Agaricomycetes</taxon>
        <taxon>Russulales</taxon>
        <taxon>Russulaceae</taxon>
        <taxon>Russula</taxon>
    </lineage>
</organism>
<gene>
    <name evidence="2" type="ORF">DFH94DRAFT_727832</name>
</gene>
<evidence type="ECO:0000313" key="3">
    <source>
        <dbReference type="Proteomes" id="UP000759537"/>
    </source>
</evidence>
<name>A0A9P5MZE2_9AGAM</name>
<dbReference type="EMBL" id="WHVB01000005">
    <property type="protein sequence ID" value="KAF8482531.1"/>
    <property type="molecule type" value="Genomic_DNA"/>
</dbReference>
<sequence>MLFGLLRWKSARQRCGLWWFPYTQGLAWVLLVALAEVPPTVFIVLDLNDPLNLIFQVLAVIIVAIGASRIYRGLVDHPAFSQSGAQAASKCWGKVPAADLKDNDIV</sequence>
<evidence type="ECO:0000256" key="1">
    <source>
        <dbReference type="SAM" id="Phobius"/>
    </source>
</evidence>
<keyword evidence="1" id="KW-0812">Transmembrane</keyword>
<dbReference type="OrthoDB" id="3255873at2759"/>
<protein>
    <submittedName>
        <fullName evidence="2">Uncharacterized protein</fullName>
    </submittedName>
</protein>
<dbReference type="AlphaFoldDB" id="A0A9P5MZE2"/>
<proteinExistence type="predicted"/>
<feature type="transmembrane region" description="Helical" evidence="1">
    <location>
        <begin position="21"/>
        <end position="45"/>
    </location>
</feature>
<keyword evidence="1" id="KW-0472">Membrane</keyword>
<evidence type="ECO:0000313" key="2">
    <source>
        <dbReference type="EMBL" id="KAF8482531.1"/>
    </source>
</evidence>
<accession>A0A9P5MZE2</accession>
<dbReference type="Proteomes" id="UP000759537">
    <property type="component" value="Unassembled WGS sequence"/>
</dbReference>
<reference evidence="2" key="1">
    <citation type="submission" date="2019-10" db="EMBL/GenBank/DDBJ databases">
        <authorList>
            <consortium name="DOE Joint Genome Institute"/>
            <person name="Kuo A."/>
            <person name="Miyauchi S."/>
            <person name="Kiss E."/>
            <person name="Drula E."/>
            <person name="Kohler A."/>
            <person name="Sanchez-Garcia M."/>
            <person name="Andreopoulos B."/>
            <person name="Barry K.W."/>
            <person name="Bonito G."/>
            <person name="Buee M."/>
            <person name="Carver A."/>
            <person name="Chen C."/>
            <person name="Cichocki N."/>
            <person name="Clum A."/>
            <person name="Culley D."/>
            <person name="Crous P.W."/>
            <person name="Fauchery L."/>
            <person name="Girlanda M."/>
            <person name="Hayes R."/>
            <person name="Keri Z."/>
            <person name="LaButti K."/>
            <person name="Lipzen A."/>
            <person name="Lombard V."/>
            <person name="Magnuson J."/>
            <person name="Maillard F."/>
            <person name="Morin E."/>
            <person name="Murat C."/>
            <person name="Nolan M."/>
            <person name="Ohm R."/>
            <person name="Pangilinan J."/>
            <person name="Pereira M."/>
            <person name="Perotto S."/>
            <person name="Peter M."/>
            <person name="Riley R."/>
            <person name="Sitrit Y."/>
            <person name="Stielow B."/>
            <person name="Szollosi G."/>
            <person name="Zifcakova L."/>
            <person name="Stursova M."/>
            <person name="Spatafora J.W."/>
            <person name="Tedersoo L."/>
            <person name="Vaario L.-M."/>
            <person name="Yamada A."/>
            <person name="Yan M."/>
            <person name="Wang P."/>
            <person name="Xu J."/>
            <person name="Bruns T."/>
            <person name="Baldrian P."/>
            <person name="Vilgalys R."/>
            <person name="Henrissat B."/>
            <person name="Grigoriev I.V."/>
            <person name="Hibbett D."/>
            <person name="Nagy L.G."/>
            <person name="Martin F.M."/>
        </authorList>
    </citation>
    <scope>NUCLEOTIDE SEQUENCE</scope>
    <source>
        <strain evidence="2">Prilba</strain>
    </source>
</reference>
<feature type="transmembrane region" description="Helical" evidence="1">
    <location>
        <begin position="51"/>
        <end position="71"/>
    </location>
</feature>
<keyword evidence="1" id="KW-1133">Transmembrane helix</keyword>
<comment type="caution">
    <text evidence="2">The sequence shown here is derived from an EMBL/GenBank/DDBJ whole genome shotgun (WGS) entry which is preliminary data.</text>
</comment>